<name>A0A1G9TYY7_9FIRM</name>
<dbReference type="AlphaFoldDB" id="A0A1G9TYY7"/>
<dbReference type="Proteomes" id="UP000214880">
    <property type="component" value="Unassembled WGS sequence"/>
</dbReference>
<protein>
    <submittedName>
        <fullName evidence="1">Uncharacterized membrane-anchored protein</fullName>
    </submittedName>
</protein>
<reference evidence="1 2" key="1">
    <citation type="submission" date="2016-10" db="EMBL/GenBank/DDBJ databases">
        <authorList>
            <person name="de Groot N.N."/>
        </authorList>
    </citation>
    <scope>NUCLEOTIDE SEQUENCE [LARGE SCALE GENOMIC DNA]</scope>
    <source>
        <strain evidence="1 2">DSM 1736</strain>
    </source>
</reference>
<evidence type="ECO:0000313" key="1">
    <source>
        <dbReference type="EMBL" id="SDM52475.1"/>
    </source>
</evidence>
<sequence>MKRFKLRFILLIGLAVIQLAALLAMAWHWENILQTGQRFYWATAPVDPHDAFRGRYIDLSFKDPAGPLLDPAALNYGQTAYAIVAADQSGRAVITGVSAVRPSAAPYVKVTVRYTQGGDVHVDLPFKRYYLPEDSAPAAETAYRKRAVQTGVAAVRLKNGYGVVEELYIEHQPLADYLQNSRP</sequence>
<organism evidence="1 2">
    <name type="scientific">Dendrosporobacter quercicolus</name>
    <dbReference type="NCBI Taxonomy" id="146817"/>
    <lineage>
        <taxon>Bacteria</taxon>
        <taxon>Bacillati</taxon>
        <taxon>Bacillota</taxon>
        <taxon>Negativicutes</taxon>
        <taxon>Selenomonadales</taxon>
        <taxon>Sporomusaceae</taxon>
        <taxon>Dendrosporobacter</taxon>
    </lineage>
</organism>
<dbReference type="STRING" id="146817.SAMN04488502_105125"/>
<accession>A0A1G9TYY7</accession>
<dbReference type="OrthoDB" id="4868247at2"/>
<gene>
    <name evidence="1" type="ORF">SAMN04488502_105125</name>
</gene>
<dbReference type="InterPro" id="IPR025833">
    <property type="entry name" value="GDYXXLXY"/>
</dbReference>
<proteinExistence type="predicted"/>
<dbReference type="EMBL" id="FNHB01000005">
    <property type="protein sequence ID" value="SDM52475.1"/>
    <property type="molecule type" value="Genomic_DNA"/>
</dbReference>
<keyword evidence="2" id="KW-1185">Reference proteome</keyword>
<dbReference type="RefSeq" id="WP_092072985.1">
    <property type="nucleotide sequence ID" value="NZ_FNHB01000005.1"/>
</dbReference>
<dbReference type="Pfam" id="PF14345">
    <property type="entry name" value="GDYXXLXY"/>
    <property type="match status" value="1"/>
</dbReference>
<evidence type="ECO:0000313" key="2">
    <source>
        <dbReference type="Proteomes" id="UP000214880"/>
    </source>
</evidence>